<name>A0A3M7Q3F7_BRAPC</name>
<feature type="transmembrane region" description="Helical" evidence="1">
    <location>
        <begin position="6"/>
        <end position="28"/>
    </location>
</feature>
<keyword evidence="1" id="KW-1133">Transmembrane helix</keyword>
<dbReference type="Proteomes" id="UP000276133">
    <property type="component" value="Unassembled WGS sequence"/>
</dbReference>
<evidence type="ECO:0000256" key="1">
    <source>
        <dbReference type="SAM" id="Phobius"/>
    </source>
</evidence>
<evidence type="ECO:0000313" key="3">
    <source>
        <dbReference type="Proteomes" id="UP000276133"/>
    </source>
</evidence>
<reference evidence="2 3" key="1">
    <citation type="journal article" date="2018" name="Sci. Rep.">
        <title>Genomic signatures of local adaptation to the degree of environmental predictability in rotifers.</title>
        <authorList>
            <person name="Franch-Gras L."/>
            <person name="Hahn C."/>
            <person name="Garcia-Roger E.M."/>
            <person name="Carmona M.J."/>
            <person name="Serra M."/>
            <person name="Gomez A."/>
        </authorList>
    </citation>
    <scope>NUCLEOTIDE SEQUENCE [LARGE SCALE GENOMIC DNA]</scope>
    <source>
        <strain evidence="2">HYR1</strain>
    </source>
</reference>
<organism evidence="2 3">
    <name type="scientific">Brachionus plicatilis</name>
    <name type="common">Marine rotifer</name>
    <name type="synonym">Brachionus muelleri</name>
    <dbReference type="NCBI Taxonomy" id="10195"/>
    <lineage>
        <taxon>Eukaryota</taxon>
        <taxon>Metazoa</taxon>
        <taxon>Spiralia</taxon>
        <taxon>Gnathifera</taxon>
        <taxon>Rotifera</taxon>
        <taxon>Eurotatoria</taxon>
        <taxon>Monogononta</taxon>
        <taxon>Pseudotrocha</taxon>
        <taxon>Ploima</taxon>
        <taxon>Brachionidae</taxon>
        <taxon>Brachionus</taxon>
    </lineage>
</organism>
<proteinExistence type="predicted"/>
<accession>A0A3M7Q3F7</accession>
<evidence type="ECO:0000313" key="2">
    <source>
        <dbReference type="EMBL" id="RNA05491.1"/>
    </source>
</evidence>
<gene>
    <name evidence="2" type="ORF">BpHYR1_018467</name>
</gene>
<dbReference type="EMBL" id="REGN01007703">
    <property type="protein sequence ID" value="RNA05491.1"/>
    <property type="molecule type" value="Genomic_DNA"/>
</dbReference>
<protein>
    <submittedName>
        <fullName evidence="2">Uncharacterized protein</fullName>
    </submittedName>
</protein>
<keyword evidence="1" id="KW-0812">Transmembrane</keyword>
<keyword evidence="1" id="KW-0472">Membrane</keyword>
<sequence>MAKICLVALYFCPCSLILFTLQFLAIFLGKVSDLKKLFPKNFYKIIKFLRMKLIKIQIKRRKKISKSKIYKNFHLRKIF</sequence>
<dbReference type="AlphaFoldDB" id="A0A3M7Q3F7"/>
<keyword evidence="3" id="KW-1185">Reference proteome</keyword>
<comment type="caution">
    <text evidence="2">The sequence shown here is derived from an EMBL/GenBank/DDBJ whole genome shotgun (WGS) entry which is preliminary data.</text>
</comment>